<evidence type="ECO:0000313" key="2">
    <source>
        <dbReference type="Proteomes" id="UP001596296"/>
    </source>
</evidence>
<dbReference type="EMBL" id="JBHSXL010000009">
    <property type="protein sequence ID" value="MFC6892844.1"/>
    <property type="molecule type" value="Genomic_DNA"/>
</dbReference>
<reference evidence="1 2" key="1">
    <citation type="journal article" date="2019" name="Int. J. Syst. Evol. Microbiol.">
        <title>The Global Catalogue of Microorganisms (GCM) 10K type strain sequencing project: providing services to taxonomists for standard genome sequencing and annotation.</title>
        <authorList>
            <consortium name="The Broad Institute Genomics Platform"/>
            <consortium name="The Broad Institute Genome Sequencing Center for Infectious Disease"/>
            <person name="Wu L."/>
            <person name="Ma J."/>
        </authorList>
    </citation>
    <scope>NUCLEOTIDE SEQUENCE [LARGE SCALE GENOMIC DNA]</scope>
    <source>
        <strain evidence="1 2">SKJ47</strain>
    </source>
</reference>
<evidence type="ECO:0008006" key="3">
    <source>
        <dbReference type="Google" id="ProtNLM"/>
    </source>
</evidence>
<proteinExistence type="predicted"/>
<dbReference type="RefSeq" id="WP_379743817.1">
    <property type="nucleotide sequence ID" value="NZ_JBHSVN010000001.1"/>
</dbReference>
<sequence length="76" mass="8683">MPSDDVDAIVELVAEHPGCTTDELVDVVDEKEVASEQARELLEIALRHNRVLEADSKYWAIRKGEYAFQEYDHPEP</sequence>
<evidence type="ECO:0000313" key="1">
    <source>
        <dbReference type="EMBL" id="MFC6892844.1"/>
    </source>
</evidence>
<dbReference type="AlphaFoldDB" id="A0ABD5UTN1"/>
<organism evidence="1 2">
    <name type="scientific">Halopenitus salinus</name>
    <dbReference type="NCBI Taxonomy" id="1198295"/>
    <lineage>
        <taxon>Archaea</taxon>
        <taxon>Methanobacteriati</taxon>
        <taxon>Methanobacteriota</taxon>
        <taxon>Stenosarchaea group</taxon>
        <taxon>Halobacteria</taxon>
        <taxon>Halobacteriales</taxon>
        <taxon>Haloferacaceae</taxon>
        <taxon>Halopenitus</taxon>
    </lineage>
</organism>
<accession>A0ABD5UTN1</accession>
<name>A0ABD5UTN1_9EURY</name>
<keyword evidence="2" id="KW-1185">Reference proteome</keyword>
<comment type="caution">
    <text evidence="1">The sequence shown here is derived from an EMBL/GenBank/DDBJ whole genome shotgun (WGS) entry which is preliminary data.</text>
</comment>
<protein>
    <recommendedName>
        <fullName evidence="3">MarR family transcriptional regulator</fullName>
    </recommendedName>
</protein>
<dbReference type="Proteomes" id="UP001596296">
    <property type="component" value="Unassembled WGS sequence"/>
</dbReference>
<gene>
    <name evidence="1" type="ORF">ACFQE9_09535</name>
</gene>